<sequence length="158" mass="17349">MTKLRPPLHIGQALDRIAGFLPNSWQDMAEICAVESPNTVRAWGDPDKPDRQLSLERAIALDIAYQRAGGDGRPLFETYALQVEVAREQAFASEIELARRTCAVIRESGQAHEAMVNATLPSATAADRDKAIRELEDVIREVTSSIALLRAPRAPDTS</sequence>
<dbReference type="RefSeq" id="WP_017977852.1">
    <property type="nucleotide sequence ID" value="NZ_CP017578.1"/>
</dbReference>
<name>A0A175Y675_9SPHN</name>
<dbReference type="GeneID" id="93796351"/>
<reference evidence="1" key="1">
    <citation type="submission" date="2016-03" db="EMBL/GenBank/DDBJ databases">
        <title>Sphingomonas melonis TY, whole genome shotgun sequencing.</title>
        <authorList>
            <person name="Wang H."/>
            <person name="Zhu P."/>
        </authorList>
    </citation>
    <scope>NUCLEOTIDE SEQUENCE [LARGE SCALE GENOMIC DNA]</scope>
    <source>
        <strain evidence="1">TY</strain>
    </source>
</reference>
<proteinExistence type="predicted"/>
<accession>A0A175Y675</accession>
<dbReference type="AlphaFoldDB" id="A0A175Y675"/>
<dbReference type="Proteomes" id="UP000078460">
    <property type="component" value="Unassembled WGS sequence"/>
</dbReference>
<dbReference type="EMBL" id="LQCK02000006">
    <property type="protein sequence ID" value="KZB96121.1"/>
    <property type="molecule type" value="Genomic_DNA"/>
</dbReference>
<keyword evidence="2" id="KW-1185">Reference proteome</keyword>
<dbReference type="STRING" id="621456.BJP26_06870"/>
<evidence type="ECO:0000313" key="1">
    <source>
        <dbReference type="EMBL" id="KZB96121.1"/>
    </source>
</evidence>
<comment type="caution">
    <text evidence="1">The sequence shown here is derived from an EMBL/GenBank/DDBJ whole genome shotgun (WGS) entry which is preliminary data.</text>
</comment>
<evidence type="ECO:0000313" key="2">
    <source>
        <dbReference type="Proteomes" id="UP000078460"/>
    </source>
</evidence>
<gene>
    <name evidence="1" type="ORF">AVM11_14905</name>
</gene>
<protein>
    <submittedName>
        <fullName evidence="1">Uncharacterized protein</fullName>
    </submittedName>
</protein>
<dbReference type="KEGG" id="smy:BJP26_06870"/>
<organism evidence="1 2">
    <name type="scientific">Sphingomonas melonis TY</name>
    <dbReference type="NCBI Taxonomy" id="621456"/>
    <lineage>
        <taxon>Bacteria</taxon>
        <taxon>Pseudomonadati</taxon>
        <taxon>Pseudomonadota</taxon>
        <taxon>Alphaproteobacteria</taxon>
        <taxon>Sphingomonadales</taxon>
        <taxon>Sphingomonadaceae</taxon>
        <taxon>Sphingomonas</taxon>
    </lineage>
</organism>
<dbReference type="OrthoDB" id="7562030at2"/>